<organism evidence="1 2">
    <name type="scientific">Candidatus Gottesmanbacteria bacterium RBG_13_45_10</name>
    <dbReference type="NCBI Taxonomy" id="1798370"/>
    <lineage>
        <taxon>Bacteria</taxon>
        <taxon>Candidatus Gottesmaniibacteriota</taxon>
    </lineage>
</organism>
<sequence>MSDINERDLRNATDGNSPKDIHTAIGIFQENYQNVILGPQNRQCSIYFPDRFEKQVYGTPIEGTFDMNFLAGIDTKNKPRLVLVGLASKNDKAMGLFIHPVNFGTLGSELDIVKAYLMMQILAEVPKITTDVIYETNLYLTSRGAGISLYPSDSIPVSNDFLDSLLSEPIPPAVLQTLIKTGTDGYPVLRSTLYHLWDLHPDYYQQWQEQLRAVGVLSPQEHDLEIEKFLTPFTPIVDAYMQEYIDPSKHEEFKLVFYHQEEQMYRWKIPEKNSRYDARTIAIHGITWASRLINGPEPNGVLVKEKSWWALTARWAVDYFKNHPDVLPAKLRNANFYADSCVEIQVLYDEKFAEEELDFPINL</sequence>
<accession>A0A1F5ZHK1</accession>
<dbReference type="AlphaFoldDB" id="A0A1F5ZHK1"/>
<reference evidence="1 2" key="1">
    <citation type="journal article" date="2016" name="Nat. Commun.">
        <title>Thousands of microbial genomes shed light on interconnected biogeochemical processes in an aquifer system.</title>
        <authorList>
            <person name="Anantharaman K."/>
            <person name="Brown C.T."/>
            <person name="Hug L.A."/>
            <person name="Sharon I."/>
            <person name="Castelle C.J."/>
            <person name="Probst A.J."/>
            <person name="Thomas B.C."/>
            <person name="Singh A."/>
            <person name="Wilkins M.J."/>
            <person name="Karaoz U."/>
            <person name="Brodie E.L."/>
            <person name="Williams K.H."/>
            <person name="Hubbard S.S."/>
            <person name="Banfield J.F."/>
        </authorList>
    </citation>
    <scope>NUCLEOTIDE SEQUENCE [LARGE SCALE GENOMIC DNA]</scope>
</reference>
<dbReference type="EMBL" id="MFIZ01000014">
    <property type="protein sequence ID" value="OGG11815.1"/>
    <property type="molecule type" value="Genomic_DNA"/>
</dbReference>
<dbReference type="Proteomes" id="UP000177268">
    <property type="component" value="Unassembled WGS sequence"/>
</dbReference>
<gene>
    <name evidence="1" type="ORF">A2Z00_03755</name>
</gene>
<evidence type="ECO:0000313" key="1">
    <source>
        <dbReference type="EMBL" id="OGG11815.1"/>
    </source>
</evidence>
<protein>
    <submittedName>
        <fullName evidence="1">Uncharacterized protein</fullName>
    </submittedName>
</protein>
<evidence type="ECO:0000313" key="2">
    <source>
        <dbReference type="Proteomes" id="UP000177268"/>
    </source>
</evidence>
<name>A0A1F5ZHK1_9BACT</name>
<proteinExistence type="predicted"/>
<comment type="caution">
    <text evidence="1">The sequence shown here is derived from an EMBL/GenBank/DDBJ whole genome shotgun (WGS) entry which is preliminary data.</text>
</comment>